<dbReference type="InterPro" id="IPR056735">
    <property type="entry name" value="SUS_N"/>
</dbReference>
<evidence type="ECO:0000313" key="8">
    <source>
        <dbReference type="Proteomes" id="UP000653305"/>
    </source>
</evidence>
<dbReference type="Pfam" id="PF24861">
    <property type="entry name" value="SUS_N"/>
    <property type="match status" value="1"/>
</dbReference>
<dbReference type="InterPro" id="IPR012820">
    <property type="entry name" value="Sucrose_synthase_pln/cyn"/>
</dbReference>
<dbReference type="PANTHER" id="PTHR45839:SF4">
    <property type="entry name" value="SUCROSE SYNTHASE 5"/>
    <property type="match status" value="1"/>
</dbReference>
<dbReference type="OrthoDB" id="1721603at2759"/>
<name>A0A830BC89_9LAMI</name>
<evidence type="ECO:0000256" key="1">
    <source>
        <dbReference type="ARBA" id="ARBA00005894"/>
    </source>
</evidence>
<keyword evidence="8" id="KW-1185">Reference proteome</keyword>
<evidence type="ECO:0000256" key="2">
    <source>
        <dbReference type="ARBA" id="ARBA00012540"/>
    </source>
</evidence>
<organism evidence="7 8">
    <name type="scientific">Phtheirospermum japonicum</name>
    <dbReference type="NCBI Taxonomy" id="374723"/>
    <lineage>
        <taxon>Eukaryota</taxon>
        <taxon>Viridiplantae</taxon>
        <taxon>Streptophyta</taxon>
        <taxon>Embryophyta</taxon>
        <taxon>Tracheophyta</taxon>
        <taxon>Spermatophyta</taxon>
        <taxon>Magnoliopsida</taxon>
        <taxon>eudicotyledons</taxon>
        <taxon>Gunneridae</taxon>
        <taxon>Pentapetalae</taxon>
        <taxon>asterids</taxon>
        <taxon>lamiids</taxon>
        <taxon>Lamiales</taxon>
        <taxon>Orobanchaceae</taxon>
        <taxon>Orobanchaceae incertae sedis</taxon>
        <taxon>Phtheirospermum</taxon>
    </lineage>
</organism>
<proteinExistence type="inferred from homology"/>
<comment type="caution">
    <text evidence="7">The sequence shown here is derived from an EMBL/GenBank/DDBJ whole genome shotgun (WGS) entry which is preliminary data.</text>
</comment>
<keyword evidence="3" id="KW-0328">Glycosyltransferase</keyword>
<dbReference type="GO" id="GO:0016157">
    <property type="term" value="F:sucrose synthase activity"/>
    <property type="evidence" value="ECO:0007669"/>
    <property type="project" value="UniProtKB-EC"/>
</dbReference>
<comment type="similarity">
    <text evidence="1">Belongs to the glycosyltransferase 1 family. Plant sucrose synthase subfamily.</text>
</comment>
<comment type="catalytic activity">
    <reaction evidence="5">
        <text>an NDP-alpha-D-glucose + D-fructose = a ribonucleoside 5'-diphosphate + sucrose + H(+)</text>
        <dbReference type="Rhea" id="RHEA:16241"/>
        <dbReference type="ChEBI" id="CHEBI:15378"/>
        <dbReference type="ChEBI" id="CHEBI:17992"/>
        <dbReference type="ChEBI" id="CHEBI:37721"/>
        <dbReference type="ChEBI" id="CHEBI:57930"/>
        <dbReference type="ChEBI" id="CHEBI:76533"/>
        <dbReference type="EC" id="2.4.1.13"/>
    </reaction>
</comment>
<feature type="domain" description="Sucrose synthase N-terminal" evidence="6">
    <location>
        <begin position="11"/>
        <end position="83"/>
    </location>
</feature>
<evidence type="ECO:0000256" key="5">
    <source>
        <dbReference type="ARBA" id="ARBA00049030"/>
    </source>
</evidence>
<dbReference type="EC" id="2.4.1.13" evidence="2"/>
<evidence type="ECO:0000313" key="7">
    <source>
        <dbReference type="EMBL" id="GFP82404.1"/>
    </source>
</evidence>
<evidence type="ECO:0000256" key="3">
    <source>
        <dbReference type="ARBA" id="ARBA00022676"/>
    </source>
</evidence>
<dbReference type="Gene3D" id="3.10.450.330">
    <property type="match status" value="1"/>
</dbReference>
<evidence type="ECO:0000259" key="6">
    <source>
        <dbReference type="Pfam" id="PF24861"/>
    </source>
</evidence>
<evidence type="ECO:0000256" key="4">
    <source>
        <dbReference type="ARBA" id="ARBA00022679"/>
    </source>
</evidence>
<dbReference type="GO" id="GO:0005985">
    <property type="term" value="P:sucrose metabolic process"/>
    <property type="evidence" value="ECO:0007669"/>
    <property type="project" value="InterPro"/>
</dbReference>
<gene>
    <name evidence="7" type="ORF">PHJA_000383400</name>
</gene>
<sequence length="100" mass="11563">MASINAPAMKRSDSIADSMPEALRQSRYHMKRCFAKYIEKGKRLMKLHNLMSEMEQAIDDKDERTQLLEGLLGYILCTTQTLIESSVIKNMTFFEKESPE</sequence>
<dbReference type="EMBL" id="BMAC01000042">
    <property type="protein sequence ID" value="GFP82404.1"/>
    <property type="molecule type" value="Genomic_DNA"/>
</dbReference>
<keyword evidence="4" id="KW-0808">Transferase</keyword>
<dbReference type="PANTHER" id="PTHR45839">
    <property type="match status" value="1"/>
</dbReference>
<protein>
    <recommendedName>
        <fullName evidence="2">sucrose synthase</fullName>
        <ecNumber evidence="2">2.4.1.13</ecNumber>
    </recommendedName>
</protein>
<reference evidence="7" key="1">
    <citation type="submission" date="2020-07" db="EMBL/GenBank/DDBJ databases">
        <title>Ethylene signaling mediates host invasion by parasitic plants.</title>
        <authorList>
            <person name="Yoshida S."/>
        </authorList>
    </citation>
    <scope>NUCLEOTIDE SEQUENCE</scope>
    <source>
        <strain evidence="7">Okayama</strain>
    </source>
</reference>
<accession>A0A830BC89</accession>
<dbReference type="AlphaFoldDB" id="A0A830BC89"/>
<dbReference type="Proteomes" id="UP000653305">
    <property type="component" value="Unassembled WGS sequence"/>
</dbReference>